<comment type="caution">
    <text evidence="2">The sequence shown here is derived from an EMBL/GenBank/DDBJ whole genome shotgun (WGS) entry which is preliminary data.</text>
</comment>
<reference evidence="3" key="1">
    <citation type="submission" date="2017-09" db="EMBL/GenBank/DDBJ databases">
        <title>Depth-based differentiation of microbial function through sediment-hosted aquifers and enrichment of novel symbionts in the deep terrestrial subsurface.</title>
        <authorList>
            <person name="Probst A.J."/>
            <person name="Ladd B."/>
            <person name="Jarett J.K."/>
            <person name="Geller-Mcgrath D.E."/>
            <person name="Sieber C.M.K."/>
            <person name="Emerson J.B."/>
            <person name="Anantharaman K."/>
            <person name="Thomas B.C."/>
            <person name="Malmstrom R."/>
            <person name="Stieglmeier M."/>
            <person name="Klingl A."/>
            <person name="Woyke T."/>
            <person name="Ryan C.M."/>
            <person name="Banfield J.F."/>
        </authorList>
    </citation>
    <scope>NUCLEOTIDE SEQUENCE [LARGE SCALE GENOMIC DNA]</scope>
</reference>
<evidence type="ECO:0000313" key="3">
    <source>
        <dbReference type="Proteomes" id="UP000228809"/>
    </source>
</evidence>
<dbReference type="Pfam" id="PF02616">
    <property type="entry name" value="SMC_ScpA"/>
    <property type="match status" value="1"/>
</dbReference>
<dbReference type="PANTHER" id="PTHR33969:SF2">
    <property type="entry name" value="SEGREGATION AND CONDENSATION PROTEIN A"/>
    <property type="match status" value="1"/>
</dbReference>
<dbReference type="EMBL" id="PFBJ01000003">
    <property type="protein sequence ID" value="PIT91392.1"/>
    <property type="molecule type" value="Genomic_DNA"/>
</dbReference>
<evidence type="ECO:0000313" key="2">
    <source>
        <dbReference type="EMBL" id="PIT91392.1"/>
    </source>
</evidence>
<organism evidence="2 3">
    <name type="scientific">Candidatus Kaiserbacteria bacterium CG10_big_fil_rev_8_21_14_0_10_49_17</name>
    <dbReference type="NCBI Taxonomy" id="1974609"/>
    <lineage>
        <taxon>Bacteria</taxon>
        <taxon>Candidatus Kaiseribacteriota</taxon>
    </lineage>
</organism>
<dbReference type="Gene3D" id="6.10.250.2410">
    <property type="match status" value="1"/>
</dbReference>
<dbReference type="PANTHER" id="PTHR33969">
    <property type="entry name" value="SEGREGATION AND CONDENSATION PROTEIN A"/>
    <property type="match status" value="1"/>
</dbReference>
<dbReference type="Proteomes" id="UP000228809">
    <property type="component" value="Unassembled WGS sequence"/>
</dbReference>
<gene>
    <name evidence="2" type="ORF">COU17_00170</name>
</gene>
<sequence length="246" mass="27569">MSTVSDGNYILSVDGFEGPLELLLTLIEKRKLLINDVSLAAVTDDFINHLQRREISVAERAHFILVASTLLLIKSKSLLPILDLSSEEEESIEDLEHRLAVYHVFKNASRDIATLYGTRILFDGGERRMEEAVFAPARDLTVQALTDALSAVIARLPKIERIPEAIVERVVSLEDTIERLTERVEKAITIGFRDFAGVGKSEKVEVIVSFLAMLELVKDGIISVRQRDTFDDIIMETENVSVPKYS</sequence>
<dbReference type="AlphaFoldDB" id="A0A2M6WF25"/>
<dbReference type="InterPro" id="IPR003768">
    <property type="entry name" value="ScpA"/>
</dbReference>
<name>A0A2M6WF25_9BACT</name>
<protein>
    <recommendedName>
        <fullName evidence="1">Segregation and condensation protein A</fullName>
    </recommendedName>
</protein>
<accession>A0A2M6WF25</accession>
<proteinExistence type="predicted"/>
<evidence type="ECO:0000256" key="1">
    <source>
        <dbReference type="ARBA" id="ARBA00044777"/>
    </source>
</evidence>